<dbReference type="EMBL" id="JBEPCV010000005">
    <property type="protein sequence ID" value="MER6903765.1"/>
    <property type="molecule type" value="Genomic_DNA"/>
</dbReference>
<accession>A0ABV1VB90</accession>
<comment type="caution">
    <text evidence="2">The sequence shown here is derived from an EMBL/GenBank/DDBJ whole genome shotgun (WGS) entry which is preliminary data.</text>
</comment>
<dbReference type="RefSeq" id="WP_350726242.1">
    <property type="nucleotide sequence ID" value="NZ_JBEPCO010000090.1"/>
</dbReference>
<sequence>MKIRLGTPEATLTVPGTISRPQLLATSRDSAYLMRAEEFEAELRPYPIGDPRGTVRWEVAMLTIRGRRVDGRRTTEAWTSRRFYHPTQFRVGVPDWIQALAEQLLPDQPPPRITRRVFSLPNQPKPKTR</sequence>
<evidence type="ECO:0000313" key="2">
    <source>
        <dbReference type="EMBL" id="MER6903765.1"/>
    </source>
</evidence>
<evidence type="ECO:0000313" key="3">
    <source>
        <dbReference type="Proteomes" id="UP001490330"/>
    </source>
</evidence>
<keyword evidence="3" id="KW-1185">Reference proteome</keyword>
<name>A0ABV1VB90_9ACTN</name>
<protein>
    <submittedName>
        <fullName evidence="2">Uncharacterized protein</fullName>
    </submittedName>
</protein>
<reference evidence="2 3" key="1">
    <citation type="submission" date="2024-06" db="EMBL/GenBank/DDBJ databases">
        <title>The Natural Products Discovery Center: Release of the First 8490 Sequenced Strains for Exploring Actinobacteria Biosynthetic Diversity.</title>
        <authorList>
            <person name="Kalkreuter E."/>
            <person name="Kautsar S.A."/>
            <person name="Yang D."/>
            <person name="Bader C.D."/>
            <person name="Teijaro C.N."/>
            <person name="Fluegel L."/>
            <person name="Davis C.M."/>
            <person name="Simpson J.R."/>
            <person name="Lauterbach L."/>
            <person name="Steele A.D."/>
            <person name="Gui C."/>
            <person name="Meng S."/>
            <person name="Li G."/>
            <person name="Viehrig K."/>
            <person name="Ye F."/>
            <person name="Su P."/>
            <person name="Kiefer A.F."/>
            <person name="Nichols A."/>
            <person name="Cepeda A.J."/>
            <person name="Yan W."/>
            <person name="Fan B."/>
            <person name="Jiang Y."/>
            <person name="Adhikari A."/>
            <person name="Zheng C.-J."/>
            <person name="Schuster L."/>
            <person name="Cowan T.M."/>
            <person name="Smanski M.J."/>
            <person name="Chevrette M.G."/>
            <person name="De Carvalho L.P.S."/>
            <person name="Shen B."/>
        </authorList>
    </citation>
    <scope>NUCLEOTIDE SEQUENCE [LARGE SCALE GENOMIC DNA]</scope>
    <source>
        <strain evidence="2 3">NPDC000632</strain>
    </source>
</reference>
<dbReference type="Proteomes" id="UP001490330">
    <property type="component" value="Unassembled WGS sequence"/>
</dbReference>
<organism evidence="2 3">
    <name type="scientific">Streptomyces flaveolus</name>
    <dbReference type="NCBI Taxonomy" id="67297"/>
    <lineage>
        <taxon>Bacteria</taxon>
        <taxon>Bacillati</taxon>
        <taxon>Actinomycetota</taxon>
        <taxon>Actinomycetes</taxon>
        <taxon>Kitasatosporales</taxon>
        <taxon>Streptomycetaceae</taxon>
        <taxon>Streptomyces</taxon>
    </lineage>
</organism>
<gene>
    <name evidence="2" type="ORF">ABT322_08245</name>
</gene>
<feature type="region of interest" description="Disordered" evidence="1">
    <location>
        <begin position="107"/>
        <end position="129"/>
    </location>
</feature>
<evidence type="ECO:0000256" key="1">
    <source>
        <dbReference type="SAM" id="MobiDB-lite"/>
    </source>
</evidence>
<proteinExistence type="predicted"/>